<dbReference type="PANTHER" id="PTHR14430:SF0">
    <property type="entry name" value="SEC2P DOMAIN-CONTAINING PROTEIN"/>
    <property type="match status" value="1"/>
</dbReference>
<sequence length="403" mass="46832">MSCHYCHSDETILLLRQELQTKDHQLQRLELDLQTLNQKYVAEIERVGNIQHEKDLVEHELEDFSRNLFEEANAMVSIEKRARWQVENELAQTQEQLLAEREQLHELRLRLTRDDAEQLVKSRIINTSHNIRAQMDLEELHGIQHYNSSSTTSTSTKSIVPLCDSIDEIQLDSFREYISASKNLQSLKKLNQTNFMKHCLTEDIEPCLRFGLQSKLSIKKMIGYLSRQACFIEINHGNQQQIQQQIQQQKPLWERFSSANVQLNSCSACGQSTPLNYRFKLDENENWLPIDQFCRDRLVAVCEFFVFIRNIQLGLYTDRTVQDLYAENIRLRLQMFYSRMGALPVVLNDLGIDPHQVGKATEPNNNQQDDISLLDSTGPNTPEQQLSPSPINTTWALELSNIK</sequence>
<dbReference type="Proteomes" id="UP001473302">
    <property type="component" value="Unassembled WGS sequence"/>
</dbReference>
<feature type="domain" description="GDP/GTP exchange factor Sec2 N-terminal" evidence="4">
    <location>
        <begin position="21"/>
        <end position="111"/>
    </location>
</feature>
<evidence type="ECO:0000256" key="1">
    <source>
        <dbReference type="ARBA" id="ARBA00023054"/>
    </source>
</evidence>
<feature type="region of interest" description="Disordered" evidence="3">
    <location>
        <begin position="357"/>
        <end position="390"/>
    </location>
</feature>
<evidence type="ECO:0000259" key="4">
    <source>
        <dbReference type="Pfam" id="PF06428"/>
    </source>
</evidence>
<proteinExistence type="predicted"/>
<evidence type="ECO:0000256" key="2">
    <source>
        <dbReference type="SAM" id="Coils"/>
    </source>
</evidence>
<gene>
    <name evidence="5" type="ORF">MFLAVUS_005283</name>
</gene>
<dbReference type="CDD" id="cd21044">
    <property type="entry name" value="Rab11BD_RAB3IP_like"/>
    <property type="match status" value="1"/>
</dbReference>
<organism evidence="5 6">
    <name type="scientific">Mucor flavus</name>
    <dbReference type="NCBI Taxonomy" id="439312"/>
    <lineage>
        <taxon>Eukaryota</taxon>
        <taxon>Fungi</taxon>
        <taxon>Fungi incertae sedis</taxon>
        <taxon>Mucoromycota</taxon>
        <taxon>Mucoromycotina</taxon>
        <taxon>Mucoromycetes</taxon>
        <taxon>Mucorales</taxon>
        <taxon>Mucorineae</taxon>
        <taxon>Mucoraceae</taxon>
        <taxon>Mucor</taxon>
    </lineage>
</organism>
<dbReference type="InterPro" id="IPR009449">
    <property type="entry name" value="Sec2_N"/>
</dbReference>
<dbReference type="Gene3D" id="6.10.140.910">
    <property type="match status" value="1"/>
</dbReference>
<evidence type="ECO:0000256" key="3">
    <source>
        <dbReference type="SAM" id="MobiDB-lite"/>
    </source>
</evidence>
<dbReference type="SUPFAM" id="SSF144284">
    <property type="entry name" value="Sec2 N-terminal region"/>
    <property type="match status" value="1"/>
</dbReference>
<dbReference type="InterPro" id="IPR040351">
    <property type="entry name" value="RAB3IL/RAB3IP/Sec2"/>
</dbReference>
<dbReference type="Pfam" id="PF06428">
    <property type="entry name" value="Sec2p"/>
    <property type="match status" value="1"/>
</dbReference>
<reference evidence="5 6" key="1">
    <citation type="submission" date="2024-04" db="EMBL/GenBank/DDBJ databases">
        <title>genome sequences of Mucor flavus KT1a and Helicostylum pulchrum KT1b strains isolated from the surface of a dry-aged beef.</title>
        <authorList>
            <person name="Toyotome T."/>
            <person name="Hosono M."/>
            <person name="Torimaru M."/>
            <person name="Fukuda K."/>
            <person name="Mikami N."/>
        </authorList>
    </citation>
    <scope>NUCLEOTIDE SEQUENCE [LARGE SCALE GENOMIC DNA]</scope>
    <source>
        <strain evidence="5 6">KT1a</strain>
    </source>
</reference>
<evidence type="ECO:0000313" key="5">
    <source>
        <dbReference type="EMBL" id="GAA5811837.1"/>
    </source>
</evidence>
<evidence type="ECO:0000313" key="6">
    <source>
        <dbReference type="Proteomes" id="UP001473302"/>
    </source>
</evidence>
<keyword evidence="6" id="KW-1185">Reference proteome</keyword>
<comment type="caution">
    <text evidence="5">The sequence shown here is derived from an EMBL/GenBank/DDBJ whole genome shotgun (WGS) entry which is preliminary data.</text>
</comment>
<protein>
    <recommendedName>
        <fullName evidence="4">GDP/GTP exchange factor Sec2 N-terminal domain-containing protein</fullName>
    </recommendedName>
</protein>
<accession>A0ABP9YYB0</accession>
<dbReference type="PANTHER" id="PTHR14430">
    <property type="entry name" value="RABIN3-RELATED"/>
    <property type="match status" value="1"/>
</dbReference>
<feature type="coiled-coil region" evidence="2">
    <location>
        <begin position="83"/>
        <end position="110"/>
    </location>
</feature>
<dbReference type="EMBL" id="BAABUK010000011">
    <property type="protein sequence ID" value="GAA5811837.1"/>
    <property type="molecule type" value="Genomic_DNA"/>
</dbReference>
<dbReference type="Pfam" id="PF25555">
    <property type="entry name" value="RAB3A-like_C"/>
    <property type="match status" value="1"/>
</dbReference>
<feature type="coiled-coil region" evidence="2">
    <location>
        <begin position="12"/>
        <end position="46"/>
    </location>
</feature>
<feature type="compositionally biased region" description="Polar residues" evidence="3">
    <location>
        <begin position="362"/>
        <end position="390"/>
    </location>
</feature>
<keyword evidence="1 2" id="KW-0175">Coiled coil</keyword>
<name>A0ABP9YYB0_9FUNG</name>